<keyword evidence="13" id="KW-1185">Reference proteome</keyword>
<dbReference type="Proteomes" id="UP001201262">
    <property type="component" value="Unassembled WGS sequence"/>
</dbReference>
<protein>
    <recommendedName>
        <fullName evidence="4 11">Protein PBN1</fullName>
    </recommendedName>
</protein>
<keyword evidence="5 11" id="KW-0337">GPI-anchor biosynthesis</keyword>
<keyword evidence="9 11" id="KW-0472">Membrane</keyword>
<dbReference type="GO" id="GO:0005789">
    <property type="term" value="C:endoplasmic reticulum membrane"/>
    <property type="evidence" value="ECO:0007669"/>
    <property type="project" value="UniProtKB-SubCell"/>
</dbReference>
<evidence type="ECO:0000256" key="2">
    <source>
        <dbReference type="ARBA" id="ARBA00004687"/>
    </source>
</evidence>
<dbReference type="GeneID" id="70239562"/>
<dbReference type="RefSeq" id="XP_046075934.1">
    <property type="nucleotide sequence ID" value="XM_046209275.1"/>
</dbReference>
<dbReference type="InterPro" id="IPR013233">
    <property type="entry name" value="PIG-X/PBN1"/>
</dbReference>
<evidence type="ECO:0000313" key="12">
    <source>
        <dbReference type="EMBL" id="KAH8702558.1"/>
    </source>
</evidence>
<dbReference type="Pfam" id="PF08320">
    <property type="entry name" value="PIG-X"/>
    <property type="match status" value="1"/>
</dbReference>
<evidence type="ECO:0000256" key="6">
    <source>
        <dbReference type="ARBA" id="ARBA00022692"/>
    </source>
</evidence>
<proteinExistence type="inferred from homology"/>
<comment type="pathway">
    <text evidence="2 11">Glycolipid biosynthesis; glycosylphosphatidylinositol-anchor biosynthesis.</text>
</comment>
<evidence type="ECO:0000256" key="4">
    <source>
        <dbReference type="ARBA" id="ARBA00020410"/>
    </source>
</evidence>
<comment type="subcellular location">
    <subcellularLocation>
        <location evidence="11">Endoplasmic reticulum membrane</location>
        <topology evidence="11">Single-pass membrane protein</topology>
    </subcellularLocation>
    <subcellularLocation>
        <location evidence="1">Endoplasmic reticulum membrane</location>
        <topology evidence="1">Single-pass type III membrane protein</topology>
    </subcellularLocation>
</comment>
<keyword evidence="8 11" id="KW-1133">Transmembrane helix</keyword>
<keyword evidence="10" id="KW-0325">Glycoprotein</keyword>
<keyword evidence="7 11" id="KW-0256">Endoplasmic reticulum</keyword>
<evidence type="ECO:0000313" key="13">
    <source>
        <dbReference type="Proteomes" id="UP001201262"/>
    </source>
</evidence>
<evidence type="ECO:0000256" key="11">
    <source>
        <dbReference type="RuleBase" id="RU366056"/>
    </source>
</evidence>
<keyword evidence="6 11" id="KW-0812">Transmembrane</keyword>
<dbReference type="EMBL" id="JAJTJA010000003">
    <property type="protein sequence ID" value="KAH8702558.1"/>
    <property type="molecule type" value="Genomic_DNA"/>
</dbReference>
<organism evidence="12 13">
    <name type="scientific">Talaromyces proteolyticus</name>
    <dbReference type="NCBI Taxonomy" id="1131652"/>
    <lineage>
        <taxon>Eukaryota</taxon>
        <taxon>Fungi</taxon>
        <taxon>Dikarya</taxon>
        <taxon>Ascomycota</taxon>
        <taxon>Pezizomycotina</taxon>
        <taxon>Eurotiomycetes</taxon>
        <taxon>Eurotiomycetidae</taxon>
        <taxon>Eurotiales</taxon>
        <taxon>Trichocomaceae</taxon>
        <taxon>Talaromyces</taxon>
        <taxon>Talaromyces sect. Bacilispori</taxon>
    </lineage>
</organism>
<name>A0AAD4KZD9_9EURO</name>
<dbReference type="PANTHER" id="PTHR28533:SF1">
    <property type="entry name" value="PROTEIN PBN1"/>
    <property type="match status" value="1"/>
</dbReference>
<evidence type="ECO:0000256" key="3">
    <source>
        <dbReference type="ARBA" id="ARBA00010345"/>
    </source>
</evidence>
<evidence type="ECO:0000256" key="10">
    <source>
        <dbReference type="ARBA" id="ARBA00023180"/>
    </source>
</evidence>
<dbReference type="SMART" id="SM00780">
    <property type="entry name" value="PIG-X"/>
    <property type="match status" value="1"/>
</dbReference>
<evidence type="ECO:0000256" key="8">
    <source>
        <dbReference type="ARBA" id="ARBA00022989"/>
    </source>
</evidence>
<evidence type="ECO:0000256" key="1">
    <source>
        <dbReference type="ARBA" id="ARBA00004643"/>
    </source>
</evidence>
<feature type="transmembrane region" description="Helical" evidence="11">
    <location>
        <begin position="488"/>
        <end position="505"/>
    </location>
</feature>
<accession>A0AAD4KZD9</accession>
<dbReference type="InterPro" id="IPR042322">
    <property type="entry name" value="Pbn1"/>
</dbReference>
<sequence length="530" mass="58854">MKRRITYITASDAPFDPPKQAILSKESLSIRNLDAAKEERFTFGSAELPAGLSQLLETTHEFHIRWATERYYDTVAPFLSRVSPGLHVYYTSLDGDKVEDDSQLCPLLKDLFGQDIKCWSLQESFTQPPILSTRFSSAASLQYHTTLPSIRHFTEKIQHQICSSKDTACIDSISELISADSVDIDYDAISHTLVISAFWSQPPPGESGWADLITKSANSASQKIEIGLLTSEKAVDAEDLTLGGYLAVVGENKELKPTLFSFPSRHHPLPDDATYTTKFETPTGLHPTLKISLSPSAVVRPSAPEDAMCALHTYLTLPSFIFADKYQLSTTDELFLNSHNLVALRAISGETDLEAPDWVLPQWGSNLLLELAHPTDTSHSWDVTIPLHLRYLKPSQSGFQSAPLSWPVVFWACTAEDGTKMGINPFDRVNLGYEGLFGPKTMFFQLHPGHYNNSDSRRERRLVEEISVPVLQTAEGDMLVRGKTARQLELGTLIAIVLGFVWVLWKLGSVVKSSAFDSAGPRDAPKKKRT</sequence>
<evidence type="ECO:0000256" key="7">
    <source>
        <dbReference type="ARBA" id="ARBA00022824"/>
    </source>
</evidence>
<dbReference type="GO" id="GO:1990529">
    <property type="term" value="C:glycosylphosphatidylinositol-mannosyltransferase I complex"/>
    <property type="evidence" value="ECO:0007669"/>
    <property type="project" value="TreeGrafter"/>
</dbReference>
<dbReference type="GO" id="GO:0000030">
    <property type="term" value="F:mannosyltransferase activity"/>
    <property type="evidence" value="ECO:0007669"/>
    <property type="project" value="TreeGrafter"/>
</dbReference>
<reference evidence="12" key="1">
    <citation type="submission" date="2021-12" db="EMBL/GenBank/DDBJ databases">
        <title>Convergent genome expansion in fungi linked to evolution of root-endophyte symbiosis.</title>
        <authorList>
            <consortium name="DOE Joint Genome Institute"/>
            <person name="Ke Y.-H."/>
            <person name="Bonito G."/>
            <person name="Liao H.-L."/>
            <person name="Looney B."/>
            <person name="Rojas-Flechas A."/>
            <person name="Nash J."/>
            <person name="Hameed K."/>
            <person name="Schadt C."/>
            <person name="Martin F."/>
            <person name="Crous P.W."/>
            <person name="Miettinen O."/>
            <person name="Magnuson J.K."/>
            <person name="Labbe J."/>
            <person name="Jacobson D."/>
            <person name="Doktycz M.J."/>
            <person name="Veneault-Fourrey C."/>
            <person name="Kuo A."/>
            <person name="Mondo S."/>
            <person name="Calhoun S."/>
            <person name="Riley R."/>
            <person name="Ohm R."/>
            <person name="LaButti K."/>
            <person name="Andreopoulos B."/>
            <person name="Pangilinan J."/>
            <person name="Nolan M."/>
            <person name="Tritt A."/>
            <person name="Clum A."/>
            <person name="Lipzen A."/>
            <person name="Daum C."/>
            <person name="Barry K."/>
            <person name="Grigoriev I.V."/>
            <person name="Vilgalys R."/>
        </authorList>
    </citation>
    <scope>NUCLEOTIDE SEQUENCE</scope>
    <source>
        <strain evidence="12">PMI_201</strain>
    </source>
</reference>
<gene>
    <name evidence="12" type="ORF">BGW36DRAFT_119000</name>
</gene>
<comment type="similarity">
    <text evidence="3 11">Belongs to the PIGX family.</text>
</comment>
<comment type="caution">
    <text evidence="12">The sequence shown here is derived from an EMBL/GenBank/DDBJ whole genome shotgun (WGS) entry which is preliminary data.</text>
</comment>
<dbReference type="GO" id="GO:0006506">
    <property type="term" value="P:GPI anchor biosynthetic process"/>
    <property type="evidence" value="ECO:0007669"/>
    <property type="project" value="UniProtKB-KW"/>
</dbReference>
<comment type="function">
    <text evidence="11">Required for proper folding and/or the stability of a subset of proteins in the endoplasmic reticulum. Component of glycosylphosphatidylinositol-mannosyltransferase 1 which transfers the first of the 4 mannoses in the GPI-anchor precursors during GPI-anchor biosynthesis. Probably acts by stabilizing the mannosyltransferase GPI14.</text>
</comment>
<dbReference type="PANTHER" id="PTHR28533">
    <property type="entry name" value="PROTEIN PBN1"/>
    <property type="match status" value="1"/>
</dbReference>
<evidence type="ECO:0000256" key="9">
    <source>
        <dbReference type="ARBA" id="ARBA00023136"/>
    </source>
</evidence>
<evidence type="ECO:0000256" key="5">
    <source>
        <dbReference type="ARBA" id="ARBA00022502"/>
    </source>
</evidence>
<dbReference type="AlphaFoldDB" id="A0AAD4KZD9"/>